<dbReference type="Gene3D" id="3.40.50.1000">
    <property type="entry name" value="HAD superfamily/HAD-like"/>
    <property type="match status" value="1"/>
</dbReference>
<feature type="transmembrane region" description="Helical" evidence="7">
    <location>
        <begin position="157"/>
        <end position="177"/>
    </location>
</feature>
<dbReference type="GO" id="GO:0005524">
    <property type="term" value="F:ATP binding"/>
    <property type="evidence" value="ECO:0007669"/>
    <property type="project" value="InterPro"/>
</dbReference>
<protein>
    <submittedName>
        <fullName evidence="9">P-type phospholipid transporter</fullName>
    </submittedName>
</protein>
<keyword evidence="10" id="KW-1185">Reference proteome</keyword>
<feature type="transmembrane region" description="Helical" evidence="7">
    <location>
        <begin position="271"/>
        <end position="289"/>
    </location>
</feature>
<evidence type="ECO:0000256" key="6">
    <source>
        <dbReference type="ARBA" id="ARBA00023136"/>
    </source>
</evidence>
<keyword evidence="3" id="KW-0479">Metal-binding</keyword>
<dbReference type="GO" id="GO:0140326">
    <property type="term" value="F:ATPase-coupled intramembrane lipid transporter activity"/>
    <property type="evidence" value="ECO:0007669"/>
    <property type="project" value="TreeGrafter"/>
</dbReference>
<dbReference type="InterPro" id="IPR023298">
    <property type="entry name" value="ATPase_P-typ_TM_dom_sf"/>
</dbReference>
<dbReference type="SUPFAM" id="SSF56784">
    <property type="entry name" value="HAD-like"/>
    <property type="match status" value="1"/>
</dbReference>
<dbReference type="NCBIfam" id="TIGR01494">
    <property type="entry name" value="ATPase_P-type"/>
    <property type="match status" value="1"/>
</dbReference>
<accession>A0A8R1EED3</accession>
<evidence type="ECO:0000256" key="2">
    <source>
        <dbReference type="ARBA" id="ARBA00022692"/>
    </source>
</evidence>
<name>A0A8R1EED3_CAEJA</name>
<feature type="transmembrane region" description="Helical" evidence="7">
    <location>
        <begin position="189"/>
        <end position="209"/>
    </location>
</feature>
<dbReference type="Pfam" id="PF16212">
    <property type="entry name" value="PhoLip_ATPase_C"/>
    <property type="match status" value="1"/>
</dbReference>
<dbReference type="EnsemblMetazoa" id="CJA33226a.1">
    <property type="protein sequence ID" value="CJA33226a.1"/>
    <property type="gene ID" value="WBGene00209073"/>
</dbReference>
<organism evidence="9 10">
    <name type="scientific">Caenorhabditis japonica</name>
    <dbReference type="NCBI Taxonomy" id="281687"/>
    <lineage>
        <taxon>Eukaryota</taxon>
        <taxon>Metazoa</taxon>
        <taxon>Ecdysozoa</taxon>
        <taxon>Nematoda</taxon>
        <taxon>Chromadorea</taxon>
        <taxon>Rhabditida</taxon>
        <taxon>Rhabditina</taxon>
        <taxon>Rhabditomorpha</taxon>
        <taxon>Rhabditoidea</taxon>
        <taxon>Rhabditidae</taxon>
        <taxon>Peloderinae</taxon>
        <taxon>Caenorhabditis</taxon>
    </lineage>
</organism>
<keyword evidence="6 7" id="KW-0472">Membrane</keyword>
<feature type="transmembrane region" description="Helical" evidence="7">
    <location>
        <begin position="335"/>
        <end position="355"/>
    </location>
</feature>
<dbReference type="GO" id="GO:0045332">
    <property type="term" value="P:phospholipid translocation"/>
    <property type="evidence" value="ECO:0007669"/>
    <property type="project" value="TreeGrafter"/>
</dbReference>
<dbReference type="InterPro" id="IPR032630">
    <property type="entry name" value="P_typ_ATPase_c"/>
</dbReference>
<feature type="domain" description="P-type ATPase C-terminal" evidence="8">
    <location>
        <begin position="125"/>
        <end position="367"/>
    </location>
</feature>
<dbReference type="AlphaFoldDB" id="A0A8R1EED3"/>
<evidence type="ECO:0000259" key="8">
    <source>
        <dbReference type="Pfam" id="PF16212"/>
    </source>
</evidence>
<dbReference type="PANTHER" id="PTHR24092:SF215">
    <property type="entry name" value="PHOSPHOLIPID-TRANSPORTING ATPASE"/>
    <property type="match status" value="1"/>
</dbReference>
<evidence type="ECO:0000256" key="5">
    <source>
        <dbReference type="ARBA" id="ARBA00022989"/>
    </source>
</evidence>
<reference evidence="9" key="2">
    <citation type="submission" date="2022-06" db="UniProtKB">
        <authorList>
            <consortium name="EnsemblMetazoa"/>
        </authorList>
    </citation>
    <scope>IDENTIFICATION</scope>
    <source>
        <strain evidence="9">DF5081</strain>
    </source>
</reference>
<keyword evidence="2 7" id="KW-0812">Transmembrane</keyword>
<dbReference type="GO" id="GO:0005886">
    <property type="term" value="C:plasma membrane"/>
    <property type="evidence" value="ECO:0007669"/>
    <property type="project" value="TreeGrafter"/>
</dbReference>
<dbReference type="InterPro" id="IPR001757">
    <property type="entry name" value="P_typ_ATPase"/>
</dbReference>
<evidence type="ECO:0000256" key="1">
    <source>
        <dbReference type="ARBA" id="ARBA00004141"/>
    </source>
</evidence>
<evidence type="ECO:0000313" key="10">
    <source>
        <dbReference type="Proteomes" id="UP000005237"/>
    </source>
</evidence>
<dbReference type="SUPFAM" id="SSF81665">
    <property type="entry name" value="Calcium ATPase, transmembrane domain M"/>
    <property type="match status" value="1"/>
</dbReference>
<comment type="subcellular location">
    <subcellularLocation>
        <location evidence="1">Membrane</location>
        <topology evidence="1">Multi-pass membrane protein</topology>
    </subcellularLocation>
</comment>
<dbReference type="InterPro" id="IPR023214">
    <property type="entry name" value="HAD_sf"/>
</dbReference>
<evidence type="ECO:0000256" key="3">
    <source>
        <dbReference type="ARBA" id="ARBA00022723"/>
    </source>
</evidence>
<sequence>MSFYLSFSCCNSIENTINPVFFRVIESEVDAEVASESAGLNIIMSPTAIRLAQDGNPHLIEALKKAKSVLCYRMTPSEKATIVNTVKKKIKGNVLAIGDGANDVPMIQAAHVGIGIAGKEGLQAAMACDFAIARFKFLSRLLLVHGHWCYYRLSNTFLYFLYKNANAVFIVFYFQFFNGASGTDIIDPLYGVAYPIIFTSVQPVIVGVLDQDDDDETLMNNPEKYGIGRENQLYTWKYFFRDVADGIYQAAVIYYVTHLTLMDSNASFWEFGFYIAIGSILVNSAHLALQVRYWHWPIITLFLFFIFLTFAYFFAECLISGLTLVPDAPVWMPVYVVGNGKFWFCQIIMLIVALCPRFTSQCLISSLNATTNRKTQ</sequence>
<dbReference type="GO" id="GO:0046872">
    <property type="term" value="F:metal ion binding"/>
    <property type="evidence" value="ECO:0007669"/>
    <property type="project" value="UniProtKB-KW"/>
</dbReference>
<proteinExistence type="predicted"/>
<dbReference type="GO" id="GO:0016887">
    <property type="term" value="F:ATP hydrolysis activity"/>
    <property type="evidence" value="ECO:0007669"/>
    <property type="project" value="InterPro"/>
</dbReference>
<evidence type="ECO:0000256" key="7">
    <source>
        <dbReference type="SAM" id="Phobius"/>
    </source>
</evidence>
<keyword evidence="5 7" id="KW-1133">Transmembrane helix</keyword>
<feature type="transmembrane region" description="Helical" evidence="7">
    <location>
        <begin position="296"/>
        <end position="315"/>
    </location>
</feature>
<dbReference type="PANTHER" id="PTHR24092">
    <property type="entry name" value="PROBABLE PHOSPHOLIPID-TRANSPORTING ATPASE"/>
    <property type="match status" value="1"/>
</dbReference>
<reference evidence="10" key="1">
    <citation type="submission" date="2010-08" db="EMBL/GenBank/DDBJ databases">
        <authorList>
            <consortium name="Caenorhabditis japonica Sequencing Consortium"/>
            <person name="Wilson R.K."/>
        </authorList>
    </citation>
    <scope>NUCLEOTIDE SEQUENCE [LARGE SCALE GENOMIC DNA]</scope>
    <source>
        <strain evidence="10">DF5081</strain>
    </source>
</reference>
<evidence type="ECO:0000313" key="9">
    <source>
        <dbReference type="EnsemblMetazoa" id="CJA33226a.1"/>
    </source>
</evidence>
<evidence type="ECO:0000256" key="4">
    <source>
        <dbReference type="ARBA" id="ARBA00022842"/>
    </source>
</evidence>
<dbReference type="InterPro" id="IPR036412">
    <property type="entry name" value="HAD-like_sf"/>
</dbReference>
<dbReference type="Proteomes" id="UP000005237">
    <property type="component" value="Unassembled WGS sequence"/>
</dbReference>
<keyword evidence="4" id="KW-0460">Magnesium</keyword>